<name>A0A8S5T124_9CAUD</name>
<organism evidence="2">
    <name type="scientific">Siphoviridae sp. ctiJm4</name>
    <dbReference type="NCBI Taxonomy" id="2827916"/>
    <lineage>
        <taxon>Viruses</taxon>
        <taxon>Duplodnaviria</taxon>
        <taxon>Heunggongvirae</taxon>
        <taxon>Uroviricota</taxon>
        <taxon>Caudoviricetes</taxon>
    </lineage>
</organism>
<accession>A0A8S5T124</accession>
<dbReference type="EMBL" id="BK032724">
    <property type="protein sequence ID" value="DAF56969.1"/>
    <property type="molecule type" value="Genomic_DNA"/>
</dbReference>
<keyword evidence="1" id="KW-0472">Membrane</keyword>
<proteinExistence type="predicted"/>
<keyword evidence="1" id="KW-1133">Transmembrane helix</keyword>
<evidence type="ECO:0000256" key="1">
    <source>
        <dbReference type="SAM" id="Phobius"/>
    </source>
</evidence>
<evidence type="ECO:0000313" key="2">
    <source>
        <dbReference type="EMBL" id="DAF56969.1"/>
    </source>
</evidence>
<sequence length="66" mass="7723">MATFIVIDRIINILTVLIICGFAVKMYVEFTETYNKRKFVIYVLALIVGIVTFIYNLGRTVILWLY</sequence>
<reference evidence="2" key="1">
    <citation type="journal article" date="2021" name="Proc. Natl. Acad. Sci. U.S.A.">
        <title>A Catalog of Tens of Thousands of Viruses from Human Metagenomes Reveals Hidden Associations with Chronic Diseases.</title>
        <authorList>
            <person name="Tisza M.J."/>
            <person name="Buck C.B."/>
        </authorList>
    </citation>
    <scope>NUCLEOTIDE SEQUENCE</scope>
    <source>
        <strain evidence="2">CtiJm4</strain>
    </source>
</reference>
<feature type="transmembrane region" description="Helical" evidence="1">
    <location>
        <begin position="6"/>
        <end position="27"/>
    </location>
</feature>
<keyword evidence="1" id="KW-0812">Transmembrane</keyword>
<feature type="transmembrane region" description="Helical" evidence="1">
    <location>
        <begin position="39"/>
        <end position="58"/>
    </location>
</feature>
<protein>
    <submittedName>
        <fullName evidence="2">Uncharacterized protein</fullName>
    </submittedName>
</protein>